<dbReference type="Pfam" id="PF21722">
    <property type="entry name" value="Gly_rich_2"/>
    <property type="match status" value="1"/>
</dbReference>
<protein>
    <recommendedName>
        <fullName evidence="2">Glycine-rich domain-containing protein</fullName>
    </recommendedName>
</protein>
<organism evidence="4">
    <name type="scientific">uncultured Caudovirales phage</name>
    <dbReference type="NCBI Taxonomy" id="2100421"/>
    <lineage>
        <taxon>Viruses</taxon>
        <taxon>Duplodnaviria</taxon>
        <taxon>Heunggongvirae</taxon>
        <taxon>Uroviricota</taxon>
        <taxon>Caudoviricetes</taxon>
        <taxon>Peduoviridae</taxon>
        <taxon>Maltschvirus</taxon>
        <taxon>Maltschvirus maltsch</taxon>
    </lineage>
</organism>
<evidence type="ECO:0000313" key="6">
    <source>
        <dbReference type="EMBL" id="CAB5228538.1"/>
    </source>
</evidence>
<sequence length="445" mass="42224">MAATSTYTPISTQTLASGATSVTFNSFSGYTDLVLQMSIQGTTTTDALYLYFNGDSNRFNYSFTRMAGIGGAASGTRGAYSQVADYVPNATSFMPITVSIADYANATTYKTYLSKWGIASDAVAVVSSTWRNTAPITSFSIVLNAADNIKAGSTFSLYGIANNTAGAKATGGAISSDSAYFYHSFYSTGTFTPTQSLTCDYLVVAGGGGAGMTFSTGTGPSGGGAGGLRSTVTATGGGGTLESALAVLAQGYTVTVGGGGAGATSNSAAGAVGNNSVFSSITSTGGGGGGAYNAPASNGGSGGGGAYLNSPNKGTGMANQGFDGGTDATAGPGSGGGGAGAVGGNTTVSPNVGGNGGIGVATAVSGLLTYYAGGGGGGGNARLALPDGVAGKGGLGGGGDGSRTGAGNNAIVGTGGGGGAGSLDGSQAFVGGNGASGVVIIRYAR</sequence>
<gene>
    <name evidence="3" type="ORF">UFOVP1013_50</name>
    <name evidence="4" type="ORF">UFOVP1364_12</name>
    <name evidence="5" type="ORF">UFOVP1462_50</name>
    <name evidence="6" type="ORF">UFOVP1550_4</name>
</gene>
<evidence type="ECO:0000313" key="4">
    <source>
        <dbReference type="EMBL" id="CAB4202439.1"/>
    </source>
</evidence>
<evidence type="ECO:0000313" key="5">
    <source>
        <dbReference type="EMBL" id="CAB4214594.1"/>
    </source>
</evidence>
<dbReference type="EMBL" id="LR797410">
    <property type="protein sequence ID" value="CAB4214594.1"/>
    <property type="molecule type" value="Genomic_DNA"/>
</dbReference>
<evidence type="ECO:0000259" key="2">
    <source>
        <dbReference type="Pfam" id="PF21722"/>
    </source>
</evidence>
<dbReference type="EMBL" id="LR798392">
    <property type="protein sequence ID" value="CAB5228538.1"/>
    <property type="molecule type" value="Genomic_DNA"/>
</dbReference>
<evidence type="ECO:0000256" key="1">
    <source>
        <dbReference type="SAM" id="MobiDB-lite"/>
    </source>
</evidence>
<accession>A0A6J5RVN9</accession>
<name>A0A6J5RVN9_9CAUD</name>
<evidence type="ECO:0000313" key="3">
    <source>
        <dbReference type="EMBL" id="CAB4178241.1"/>
    </source>
</evidence>
<reference evidence="4" key="1">
    <citation type="submission" date="2020-05" db="EMBL/GenBank/DDBJ databases">
        <authorList>
            <person name="Chiriac C."/>
            <person name="Salcher M."/>
            <person name="Ghai R."/>
            <person name="Kavagutti S V."/>
        </authorList>
    </citation>
    <scope>NUCLEOTIDE SEQUENCE</scope>
</reference>
<dbReference type="InterPro" id="IPR049304">
    <property type="entry name" value="Gly_rich_dom"/>
</dbReference>
<dbReference type="EMBL" id="LR796960">
    <property type="protein sequence ID" value="CAB4178241.1"/>
    <property type="molecule type" value="Genomic_DNA"/>
</dbReference>
<proteinExistence type="predicted"/>
<feature type="domain" description="Glycine-rich" evidence="2">
    <location>
        <begin position="188"/>
        <end position="443"/>
    </location>
</feature>
<dbReference type="EMBL" id="LR797313">
    <property type="protein sequence ID" value="CAB4202439.1"/>
    <property type="molecule type" value="Genomic_DNA"/>
</dbReference>
<feature type="region of interest" description="Disordered" evidence="1">
    <location>
        <begin position="317"/>
        <end position="337"/>
    </location>
</feature>